<feature type="domain" description="Enoyl reductase (ER)" evidence="4">
    <location>
        <begin position="16"/>
        <end position="350"/>
    </location>
</feature>
<gene>
    <name evidence="5" type="ORF">WICPIJ_002110</name>
</gene>
<dbReference type="AlphaFoldDB" id="A0A9P8QAF8"/>
<dbReference type="GO" id="GO:0005739">
    <property type="term" value="C:mitochondrion"/>
    <property type="evidence" value="ECO:0007669"/>
    <property type="project" value="TreeGrafter"/>
</dbReference>
<dbReference type="SUPFAM" id="SSF50129">
    <property type="entry name" value="GroES-like"/>
    <property type="match status" value="1"/>
</dbReference>
<dbReference type="OrthoDB" id="3509362at2759"/>
<dbReference type="Pfam" id="PF08240">
    <property type="entry name" value="ADH_N"/>
    <property type="match status" value="1"/>
</dbReference>
<keyword evidence="2" id="KW-0551">Lipid droplet</keyword>
<organism evidence="5 6">
    <name type="scientific">Wickerhamomyces pijperi</name>
    <name type="common">Yeast</name>
    <name type="synonym">Pichia pijperi</name>
    <dbReference type="NCBI Taxonomy" id="599730"/>
    <lineage>
        <taxon>Eukaryota</taxon>
        <taxon>Fungi</taxon>
        <taxon>Dikarya</taxon>
        <taxon>Ascomycota</taxon>
        <taxon>Saccharomycotina</taxon>
        <taxon>Saccharomycetes</taxon>
        <taxon>Phaffomycetales</taxon>
        <taxon>Wickerhamomycetaceae</taxon>
        <taxon>Wickerhamomyces</taxon>
    </lineage>
</organism>
<reference evidence="5" key="2">
    <citation type="submission" date="2021-01" db="EMBL/GenBank/DDBJ databases">
        <authorList>
            <person name="Schikora-Tamarit M.A."/>
        </authorList>
    </citation>
    <scope>NUCLEOTIDE SEQUENCE</scope>
    <source>
        <strain evidence="5">CBS2887</strain>
    </source>
</reference>
<dbReference type="GO" id="GO:0005811">
    <property type="term" value="C:lipid droplet"/>
    <property type="evidence" value="ECO:0007669"/>
    <property type="project" value="UniProtKB-SubCell"/>
</dbReference>
<evidence type="ECO:0000313" key="5">
    <source>
        <dbReference type="EMBL" id="KAH3686906.1"/>
    </source>
</evidence>
<dbReference type="SUPFAM" id="SSF51735">
    <property type="entry name" value="NAD(P)-binding Rossmann-fold domains"/>
    <property type="match status" value="1"/>
</dbReference>
<dbReference type="InterPro" id="IPR020843">
    <property type="entry name" value="ER"/>
</dbReference>
<evidence type="ECO:0000313" key="6">
    <source>
        <dbReference type="Proteomes" id="UP000774326"/>
    </source>
</evidence>
<dbReference type="Gene3D" id="3.90.180.10">
    <property type="entry name" value="Medium-chain alcohol dehydrogenases, catalytic domain"/>
    <property type="match status" value="1"/>
</dbReference>
<evidence type="ECO:0000256" key="1">
    <source>
        <dbReference type="ARBA" id="ARBA00004502"/>
    </source>
</evidence>
<accession>A0A9P8QAF8</accession>
<protein>
    <recommendedName>
        <fullName evidence="4">Enoyl reductase (ER) domain-containing protein</fullName>
    </recommendedName>
</protein>
<proteinExistence type="inferred from homology"/>
<dbReference type="InterPro" id="IPR011032">
    <property type="entry name" value="GroES-like_sf"/>
</dbReference>
<comment type="similarity">
    <text evidence="3">Belongs to the YIM1 family.</text>
</comment>
<comment type="caution">
    <text evidence="5">The sequence shown here is derived from an EMBL/GenBank/DDBJ whole genome shotgun (WGS) entry which is preliminary data.</text>
</comment>
<dbReference type="PANTHER" id="PTHR11695">
    <property type="entry name" value="ALCOHOL DEHYDROGENASE RELATED"/>
    <property type="match status" value="1"/>
</dbReference>
<evidence type="ECO:0000256" key="3">
    <source>
        <dbReference type="ARBA" id="ARBA00038249"/>
    </source>
</evidence>
<dbReference type="Proteomes" id="UP000774326">
    <property type="component" value="Unassembled WGS sequence"/>
</dbReference>
<dbReference type="Pfam" id="PF13602">
    <property type="entry name" value="ADH_zinc_N_2"/>
    <property type="match status" value="1"/>
</dbReference>
<dbReference type="InterPro" id="IPR036291">
    <property type="entry name" value="NAD(P)-bd_dom_sf"/>
</dbReference>
<sequence>MSENTITFKELVYHYKQPLTLEESSINLDDLSENEIVVKIASAAINPVDLVLFNTHPYVFFSRSKKLFGRDFSGVIVAKGSSVTKFEVQDKISGILDAEIYQTKAGSYSEYVKIDVTKYQNIGKKPNNLTMNEAASFNLVLGTAWTLFTHHHKPTENTRALVIGGATSVGNYAIQLLRQYYNVKSIISVNSTKSADYCKEAGADFIVDYTKGDSPGQVAKIIEEEFQGEKLDIIVDCVGGNEFFSTIDQCLKPKTENSGYVTIAGDEVYDYSKPLNPFKMGGVFKRFIFPKCFNYAFSAIDHGTWYDVLAKYFEEGKLKVNINKVVTGLENFQETIDIIIDHKSQGKVVLEIDSEL</sequence>
<evidence type="ECO:0000256" key="2">
    <source>
        <dbReference type="ARBA" id="ARBA00022677"/>
    </source>
</evidence>
<dbReference type="EMBL" id="JAEUBG010001133">
    <property type="protein sequence ID" value="KAH3686906.1"/>
    <property type="molecule type" value="Genomic_DNA"/>
</dbReference>
<dbReference type="PANTHER" id="PTHR11695:SF294">
    <property type="entry name" value="RETICULON-4-INTERACTING PROTEIN 1, MITOCHONDRIAL"/>
    <property type="match status" value="1"/>
</dbReference>
<name>A0A9P8QAF8_WICPI</name>
<dbReference type="InterPro" id="IPR013154">
    <property type="entry name" value="ADH-like_N"/>
</dbReference>
<keyword evidence="6" id="KW-1185">Reference proteome</keyword>
<reference evidence="5" key="1">
    <citation type="journal article" date="2021" name="Open Biol.">
        <title>Shared evolutionary footprints suggest mitochondrial oxidative damage underlies multiple complex I losses in fungi.</title>
        <authorList>
            <person name="Schikora-Tamarit M.A."/>
            <person name="Marcet-Houben M."/>
            <person name="Nosek J."/>
            <person name="Gabaldon T."/>
        </authorList>
    </citation>
    <scope>NUCLEOTIDE SEQUENCE</scope>
    <source>
        <strain evidence="5">CBS2887</strain>
    </source>
</reference>
<dbReference type="InterPro" id="IPR050700">
    <property type="entry name" value="YIM1/Zinc_Alcohol_DH_Fams"/>
</dbReference>
<evidence type="ECO:0000259" key="4">
    <source>
        <dbReference type="SMART" id="SM00829"/>
    </source>
</evidence>
<dbReference type="GO" id="GO:0016491">
    <property type="term" value="F:oxidoreductase activity"/>
    <property type="evidence" value="ECO:0007669"/>
    <property type="project" value="InterPro"/>
</dbReference>
<dbReference type="SMART" id="SM00829">
    <property type="entry name" value="PKS_ER"/>
    <property type="match status" value="1"/>
</dbReference>
<comment type="subcellular location">
    <subcellularLocation>
        <location evidence="1">Lipid droplet</location>
    </subcellularLocation>
</comment>
<dbReference type="Gene3D" id="3.40.50.720">
    <property type="entry name" value="NAD(P)-binding Rossmann-like Domain"/>
    <property type="match status" value="1"/>
</dbReference>